<gene>
    <name evidence="1" type="ORF">GF359_00895</name>
</gene>
<organism evidence="1 2">
    <name type="scientific">candidate division WOR-3 bacterium</name>
    <dbReference type="NCBI Taxonomy" id="2052148"/>
    <lineage>
        <taxon>Bacteria</taxon>
        <taxon>Bacteria division WOR-3</taxon>
    </lineage>
</organism>
<dbReference type="EMBL" id="WJKJ01000025">
    <property type="protein sequence ID" value="MBD3363750.1"/>
    <property type="molecule type" value="Genomic_DNA"/>
</dbReference>
<comment type="caution">
    <text evidence="1">The sequence shown here is derived from an EMBL/GenBank/DDBJ whole genome shotgun (WGS) entry which is preliminary data.</text>
</comment>
<evidence type="ECO:0000313" key="1">
    <source>
        <dbReference type="EMBL" id="MBD3363750.1"/>
    </source>
</evidence>
<name>A0A9D5QD61_UNCW3</name>
<evidence type="ECO:0000313" key="2">
    <source>
        <dbReference type="Proteomes" id="UP000630660"/>
    </source>
</evidence>
<protein>
    <recommendedName>
        <fullName evidence="3">Nucleotidyltransferase family protein</fullName>
    </recommendedName>
</protein>
<accession>A0A9D5QD61</accession>
<sequence>MEVLHQILTKAAEHKAVMRVIGSIAFRIRCPDYKYMQYANQRYLTDVDFVCYKKQALRVADTFDALGWEENMGVLAKFGDKRRIFYHPSLPIHSDIFIDKLRFCHEIDFKGRLELDSPTISLVDLLLEKLQIVEINRKDLVDMMVLLSQYPVGQGVSTEHVDGTYLAEICSKDWGWWRTATMNIEKVHQFAGEYLGEEDAANVRQRLTELRKMIDEHKKSLGWKLRSKIGDKQKWYREVEEVER</sequence>
<evidence type="ECO:0008006" key="3">
    <source>
        <dbReference type="Google" id="ProtNLM"/>
    </source>
</evidence>
<proteinExistence type="predicted"/>
<dbReference type="Proteomes" id="UP000630660">
    <property type="component" value="Unassembled WGS sequence"/>
</dbReference>
<dbReference type="AlphaFoldDB" id="A0A9D5QD61"/>
<reference evidence="1" key="1">
    <citation type="submission" date="2019-11" db="EMBL/GenBank/DDBJ databases">
        <title>Microbial mats filling the niche in hypersaline microbial mats.</title>
        <authorList>
            <person name="Wong H.L."/>
            <person name="Macleod F.I."/>
            <person name="White R.A. III"/>
            <person name="Burns B.P."/>
        </authorList>
    </citation>
    <scope>NUCLEOTIDE SEQUENCE</scope>
    <source>
        <strain evidence="1">Bin_327</strain>
    </source>
</reference>